<evidence type="ECO:0000313" key="2">
    <source>
        <dbReference type="Proteomes" id="UP000001411"/>
    </source>
</evidence>
<evidence type="ECO:0008006" key="3">
    <source>
        <dbReference type="Google" id="ProtNLM"/>
    </source>
</evidence>
<dbReference type="KEGG" id="sep:SE_1832"/>
<dbReference type="HOGENOM" id="CLU_208519_1_1_9"/>
<dbReference type="NCBIfam" id="NF040877">
    <property type="entry name" value="SE1832_fam"/>
    <property type="match status" value="1"/>
</dbReference>
<dbReference type="OrthoDB" id="2973146at2"/>
<reference evidence="1 2" key="1">
    <citation type="journal article" date="2003" name="Mol. Microbiol.">
        <title>Genome-based analysis of virulence genes in a non-biofilm-forming Staphylococcus epidermidis strain (ATCC 12228).</title>
        <authorList>
            <person name="Zhang Y.Q."/>
            <person name="Ren S.X."/>
            <person name="Li H.L."/>
            <person name="Wang Y.X."/>
            <person name="Fu G."/>
            <person name="Yang J."/>
            <person name="Qin Z.Q."/>
            <person name="Miao Y.G."/>
            <person name="Wang W.Y."/>
            <person name="Chen R.S."/>
            <person name="Shen Y."/>
            <person name="Chen Z."/>
            <person name="Yuan Z.H."/>
            <person name="Zhao G.P."/>
            <person name="Qu D."/>
            <person name="Danchin A."/>
            <person name="Wen Y.M."/>
        </authorList>
    </citation>
    <scope>NUCLEOTIDE SEQUENCE [LARGE SCALE GENOMIC DNA]</scope>
    <source>
        <strain evidence="2">ATCC 12228 / FDA PCI 1200</strain>
    </source>
</reference>
<dbReference type="AlphaFoldDB" id="A0A0H2VJR5"/>
<organism evidence="1 2">
    <name type="scientific">Staphylococcus epidermidis (strain ATCC 12228 / FDA PCI 1200)</name>
    <dbReference type="NCBI Taxonomy" id="176280"/>
    <lineage>
        <taxon>Bacteria</taxon>
        <taxon>Bacillati</taxon>
        <taxon>Bacillota</taxon>
        <taxon>Bacilli</taxon>
        <taxon>Bacillales</taxon>
        <taxon>Staphylococcaceae</taxon>
        <taxon>Staphylococcus</taxon>
    </lineage>
</organism>
<name>A0A0H2VJR5_STAES</name>
<accession>A0A0H2VJR5</accession>
<dbReference type="EMBL" id="AE015929">
    <property type="protein sequence ID" value="AAO05473.1"/>
    <property type="molecule type" value="Genomic_DNA"/>
</dbReference>
<proteinExistence type="predicted"/>
<dbReference type="PATRIC" id="fig|176280.10.peg.1788"/>
<dbReference type="InterPro" id="IPR048062">
    <property type="entry name" value="SE1832-like"/>
</dbReference>
<dbReference type="Proteomes" id="UP000001411">
    <property type="component" value="Chromosome"/>
</dbReference>
<evidence type="ECO:0000313" key="1">
    <source>
        <dbReference type="EMBL" id="AAO05473.1"/>
    </source>
</evidence>
<sequence length="56" mass="6766">MDLNSKLSELKYDYTRLQNDLEKRESLHQDIDPLLKQLENIEQEISYIRSKLNQQS</sequence>
<protein>
    <recommendedName>
        <fullName evidence="3">DNA repair/chromosome segregation ATPase</fullName>
    </recommendedName>
</protein>
<dbReference type="RefSeq" id="WP_001829790.1">
    <property type="nucleotide sequence ID" value="NC_004461.1"/>
</dbReference>
<gene>
    <name evidence="1" type="ordered locus">SE_1832</name>
</gene>